<gene>
    <name evidence="2" type="ORF">PTTG_25969</name>
</gene>
<protein>
    <submittedName>
        <fullName evidence="2 3">Uncharacterized protein</fullName>
    </submittedName>
</protein>
<keyword evidence="4" id="KW-1185">Reference proteome</keyword>
<evidence type="ECO:0000313" key="4">
    <source>
        <dbReference type="Proteomes" id="UP000005240"/>
    </source>
</evidence>
<feature type="compositionally biased region" description="Low complexity" evidence="1">
    <location>
        <begin position="8"/>
        <end position="19"/>
    </location>
</feature>
<proteinExistence type="predicted"/>
<reference evidence="3 4" key="3">
    <citation type="journal article" date="2017" name="G3 (Bethesda)">
        <title>Comparative analysis highlights variable genome content of wheat rusts and divergence of the mating loci.</title>
        <authorList>
            <person name="Cuomo C.A."/>
            <person name="Bakkeren G."/>
            <person name="Khalil H.B."/>
            <person name="Panwar V."/>
            <person name="Joly D."/>
            <person name="Linning R."/>
            <person name="Sakthikumar S."/>
            <person name="Song X."/>
            <person name="Adiconis X."/>
            <person name="Fan L."/>
            <person name="Goldberg J.M."/>
            <person name="Levin J.Z."/>
            <person name="Young S."/>
            <person name="Zeng Q."/>
            <person name="Anikster Y."/>
            <person name="Bruce M."/>
            <person name="Wang M."/>
            <person name="Yin C."/>
            <person name="McCallum B."/>
            <person name="Szabo L.J."/>
            <person name="Hulbert S."/>
            <person name="Chen X."/>
            <person name="Fellers J.P."/>
        </authorList>
    </citation>
    <scope>NUCLEOTIDE SEQUENCE</scope>
    <source>
        <strain evidence="4">Isolate 1-1 / race 1 (BBBD)</strain>
        <strain evidence="3">isolate 1-1 / race 1 (BBBD)</strain>
    </source>
</reference>
<evidence type="ECO:0000313" key="3">
    <source>
        <dbReference type="EnsemblFungi" id="PTTG_25969-t43_1-p1"/>
    </source>
</evidence>
<accession>A0A180GXH4</accession>
<dbReference type="Proteomes" id="UP000005240">
    <property type="component" value="Unassembled WGS sequence"/>
</dbReference>
<reference evidence="2" key="1">
    <citation type="submission" date="2009-11" db="EMBL/GenBank/DDBJ databases">
        <authorList>
            <consortium name="The Broad Institute Genome Sequencing Platform"/>
            <person name="Ward D."/>
            <person name="Feldgarden M."/>
            <person name="Earl A."/>
            <person name="Young S.K."/>
            <person name="Zeng Q."/>
            <person name="Koehrsen M."/>
            <person name="Alvarado L."/>
            <person name="Berlin A."/>
            <person name="Bochicchio J."/>
            <person name="Borenstein D."/>
            <person name="Chapman S.B."/>
            <person name="Chen Z."/>
            <person name="Engels R."/>
            <person name="Freedman E."/>
            <person name="Gellesch M."/>
            <person name="Goldberg J."/>
            <person name="Griggs A."/>
            <person name="Gujja S."/>
            <person name="Heilman E."/>
            <person name="Heiman D."/>
            <person name="Hepburn T."/>
            <person name="Howarth C."/>
            <person name="Jen D."/>
            <person name="Larson L."/>
            <person name="Lewis B."/>
            <person name="Mehta T."/>
            <person name="Park D."/>
            <person name="Pearson M."/>
            <person name="Roberts A."/>
            <person name="Saif S."/>
            <person name="Shea T."/>
            <person name="Shenoy N."/>
            <person name="Sisk P."/>
            <person name="Stolte C."/>
            <person name="Sykes S."/>
            <person name="Thomson T."/>
            <person name="Walk T."/>
            <person name="White J."/>
            <person name="Yandava C."/>
            <person name="Izard J."/>
            <person name="Baranova O.V."/>
            <person name="Blanton J.M."/>
            <person name="Tanner A.C."/>
            <person name="Dewhirst F.E."/>
            <person name="Haas B."/>
            <person name="Nusbaum C."/>
            <person name="Birren B."/>
        </authorList>
    </citation>
    <scope>NUCLEOTIDE SEQUENCE [LARGE SCALE GENOMIC DNA]</scope>
    <source>
        <strain evidence="2">1-1 BBBD Race 1</strain>
    </source>
</reference>
<dbReference type="AlphaFoldDB" id="A0A180GXH4"/>
<feature type="region of interest" description="Disordered" evidence="1">
    <location>
        <begin position="1"/>
        <end position="66"/>
    </location>
</feature>
<feature type="region of interest" description="Disordered" evidence="1">
    <location>
        <begin position="150"/>
        <end position="178"/>
    </location>
</feature>
<feature type="compositionally biased region" description="Acidic residues" evidence="1">
    <location>
        <begin position="152"/>
        <end position="165"/>
    </location>
</feature>
<evidence type="ECO:0000256" key="1">
    <source>
        <dbReference type="SAM" id="MobiDB-lite"/>
    </source>
</evidence>
<dbReference type="OrthoDB" id="2501828at2759"/>
<dbReference type="EMBL" id="ADAS02000012">
    <property type="protein sequence ID" value="OAV97495.1"/>
    <property type="molecule type" value="Genomic_DNA"/>
</dbReference>
<feature type="region of interest" description="Disordered" evidence="1">
    <location>
        <begin position="101"/>
        <end position="133"/>
    </location>
</feature>
<reference evidence="3" key="4">
    <citation type="submission" date="2025-05" db="UniProtKB">
        <authorList>
            <consortium name="EnsemblFungi"/>
        </authorList>
    </citation>
    <scope>IDENTIFICATION</scope>
    <source>
        <strain evidence="3">isolate 1-1 / race 1 (BBBD)</strain>
    </source>
</reference>
<name>A0A180GXH4_PUCT1</name>
<dbReference type="VEuPathDB" id="FungiDB:PTTG_25969"/>
<sequence length="204" mass="21837">MQSGDLTSLMPASSLSISSTVPPPRGRRNITRLSIIRPLRFNTPSGTRPPDGRQDKLAGVRAIRPPGPTVSIRPASLLYRAPTALHGTASHLLRHILRASSPAASPTAKPPPGSPVKFLSLPTKGSHQPRGPLFRNDAVLDGFLLNNGGYLDDSESESEPDDCDTPDPSVLDLNKQSGHSLNQANKFSDLSQSRSSLNSSILYF</sequence>
<evidence type="ECO:0000313" key="2">
    <source>
        <dbReference type="EMBL" id="OAV97495.1"/>
    </source>
</evidence>
<dbReference type="EnsemblFungi" id="PTTG_25969-t43_1">
    <property type="protein sequence ID" value="PTTG_25969-t43_1-p1"/>
    <property type="gene ID" value="PTTG_25969"/>
</dbReference>
<organism evidence="2">
    <name type="scientific">Puccinia triticina (isolate 1-1 / race 1 (BBBD))</name>
    <name type="common">Brown leaf rust fungus</name>
    <dbReference type="NCBI Taxonomy" id="630390"/>
    <lineage>
        <taxon>Eukaryota</taxon>
        <taxon>Fungi</taxon>
        <taxon>Dikarya</taxon>
        <taxon>Basidiomycota</taxon>
        <taxon>Pucciniomycotina</taxon>
        <taxon>Pucciniomycetes</taxon>
        <taxon>Pucciniales</taxon>
        <taxon>Pucciniaceae</taxon>
        <taxon>Puccinia</taxon>
    </lineage>
</organism>
<reference evidence="2" key="2">
    <citation type="submission" date="2016-05" db="EMBL/GenBank/DDBJ databases">
        <title>Comparative analysis highlights variable genome content of wheat rusts and divergence of the mating loci.</title>
        <authorList>
            <person name="Cuomo C.A."/>
            <person name="Bakkeren G."/>
            <person name="Szabo L."/>
            <person name="Khalil H."/>
            <person name="Joly D."/>
            <person name="Goldberg J."/>
            <person name="Young S."/>
            <person name="Zeng Q."/>
            <person name="Fellers J."/>
        </authorList>
    </citation>
    <scope>NUCLEOTIDE SEQUENCE [LARGE SCALE GENOMIC DNA]</scope>
    <source>
        <strain evidence="2">1-1 BBBD Race 1</strain>
    </source>
</reference>